<feature type="chain" id="PRO_5046083142" evidence="2">
    <location>
        <begin position="23"/>
        <end position="200"/>
    </location>
</feature>
<dbReference type="EMBL" id="JBCLPP010000036">
    <property type="protein sequence ID" value="MEY8246202.1"/>
    <property type="molecule type" value="Genomic_DNA"/>
</dbReference>
<dbReference type="SUPFAM" id="SSF56925">
    <property type="entry name" value="OMPA-like"/>
    <property type="match status" value="1"/>
</dbReference>
<proteinExistence type="predicted"/>
<feature type="domain" description="Outer membrane protein beta-barrel" evidence="3">
    <location>
        <begin position="7"/>
        <end position="200"/>
    </location>
</feature>
<keyword evidence="1 2" id="KW-0732">Signal</keyword>
<dbReference type="InterPro" id="IPR027385">
    <property type="entry name" value="Beta-barrel_OMP"/>
</dbReference>
<dbReference type="RefSeq" id="WP_369863728.1">
    <property type="nucleotide sequence ID" value="NZ_JBCLPP010000036.1"/>
</dbReference>
<evidence type="ECO:0000313" key="5">
    <source>
        <dbReference type="Proteomes" id="UP001565200"/>
    </source>
</evidence>
<protein>
    <submittedName>
        <fullName evidence="4">Porin family protein</fullName>
    </submittedName>
</protein>
<comment type="caution">
    <text evidence="4">The sequence shown here is derived from an EMBL/GenBank/DDBJ whole genome shotgun (WGS) entry which is preliminary data.</text>
</comment>
<evidence type="ECO:0000313" key="4">
    <source>
        <dbReference type="EMBL" id="MEY8246202.1"/>
    </source>
</evidence>
<gene>
    <name evidence="4" type="ORF">AAK873_11335</name>
</gene>
<keyword evidence="5" id="KW-1185">Reference proteome</keyword>
<name>A0ABV4D2L4_9BACT</name>
<dbReference type="Proteomes" id="UP001565200">
    <property type="component" value="Unassembled WGS sequence"/>
</dbReference>
<accession>A0ABV4D2L4</accession>
<evidence type="ECO:0000256" key="1">
    <source>
        <dbReference type="ARBA" id="ARBA00022729"/>
    </source>
</evidence>
<sequence length="200" mass="21975">MKLIKGFILAAVMVFAAMPVSAQFRIGPRVGVAVNDLHFNKSVFDGDNRAGFTAGVMTEFTVPVIGLGFDLSAMYVRRSAKWMDGENIVKDNRDYIDVPLNLKWKIGVPVIGKIITPYLTTGPTFSFLTSRRAISDAYKNKSVDIAWNFGFGVQLIQHIQVGASYGLGLTKAVNKLNINDGKGGVEGKNRYWTITAAYLF</sequence>
<evidence type="ECO:0000256" key="2">
    <source>
        <dbReference type="SAM" id="SignalP"/>
    </source>
</evidence>
<dbReference type="Pfam" id="PF13505">
    <property type="entry name" value="OMP_b-brl"/>
    <property type="match status" value="1"/>
</dbReference>
<reference evidence="4 5" key="1">
    <citation type="submission" date="2024-03" db="EMBL/GenBank/DDBJ databases">
        <title>Mouse gut bacterial collection (mGBC) of GemPharmatech.</title>
        <authorList>
            <person name="He Y."/>
            <person name="Dong L."/>
            <person name="Wu D."/>
            <person name="Gao X."/>
            <person name="Lin Z."/>
        </authorList>
    </citation>
    <scope>NUCLEOTIDE SEQUENCE [LARGE SCALE GENOMIC DNA]</scope>
    <source>
        <strain evidence="4 5">54-13</strain>
    </source>
</reference>
<evidence type="ECO:0000259" key="3">
    <source>
        <dbReference type="Pfam" id="PF13505"/>
    </source>
</evidence>
<organism evidence="4 5">
    <name type="scientific">Heminiphilus faecis</name>
    <dbReference type="NCBI Taxonomy" id="2601703"/>
    <lineage>
        <taxon>Bacteria</taxon>
        <taxon>Pseudomonadati</taxon>
        <taxon>Bacteroidota</taxon>
        <taxon>Bacteroidia</taxon>
        <taxon>Bacteroidales</taxon>
        <taxon>Muribaculaceae</taxon>
        <taxon>Heminiphilus</taxon>
    </lineage>
</organism>
<dbReference type="InterPro" id="IPR011250">
    <property type="entry name" value="OMP/PagP_B-barrel"/>
</dbReference>
<feature type="signal peptide" evidence="2">
    <location>
        <begin position="1"/>
        <end position="22"/>
    </location>
</feature>